<keyword evidence="1" id="KW-0677">Repeat</keyword>
<reference evidence="5 6" key="1">
    <citation type="submission" date="2023-08" db="EMBL/GenBank/DDBJ databases">
        <title>Draft genome sequence of Algoriphagus taiwanensis.</title>
        <authorList>
            <person name="Takatani N."/>
            <person name="Hosokawa M."/>
            <person name="Sawabe T."/>
        </authorList>
    </citation>
    <scope>NUCLEOTIDE SEQUENCE [LARGE SCALE GENOMIC DNA]</scope>
    <source>
        <strain evidence="5 6">JCM 19755</strain>
    </source>
</reference>
<dbReference type="PANTHER" id="PTHR44227:SF3">
    <property type="entry name" value="PROTEIN O-MANNOSYL-TRANSFERASE TMTC4"/>
    <property type="match status" value="1"/>
</dbReference>
<proteinExistence type="predicted"/>
<feature type="repeat" description="TPR" evidence="3">
    <location>
        <begin position="513"/>
        <end position="546"/>
    </location>
</feature>
<dbReference type="SUPFAM" id="SSF48452">
    <property type="entry name" value="TPR-like"/>
    <property type="match status" value="2"/>
</dbReference>
<organism evidence="5 6">
    <name type="scientific">Algoriphagus taiwanensis</name>
    <dbReference type="NCBI Taxonomy" id="1445656"/>
    <lineage>
        <taxon>Bacteria</taxon>
        <taxon>Pseudomonadati</taxon>
        <taxon>Bacteroidota</taxon>
        <taxon>Cytophagia</taxon>
        <taxon>Cytophagales</taxon>
        <taxon>Cyclobacteriaceae</taxon>
        <taxon>Algoriphagus</taxon>
    </lineage>
</organism>
<feature type="transmembrane region" description="Helical" evidence="4">
    <location>
        <begin position="125"/>
        <end position="147"/>
    </location>
</feature>
<dbReference type="Proteomes" id="UP001307705">
    <property type="component" value="Unassembled WGS sequence"/>
</dbReference>
<evidence type="ECO:0008006" key="7">
    <source>
        <dbReference type="Google" id="ProtNLM"/>
    </source>
</evidence>
<feature type="transmembrane region" description="Helical" evidence="4">
    <location>
        <begin position="329"/>
        <end position="350"/>
    </location>
</feature>
<dbReference type="EMBL" id="BTPE01000005">
    <property type="protein sequence ID" value="GMQ33598.1"/>
    <property type="molecule type" value="Genomic_DNA"/>
</dbReference>
<keyword evidence="4" id="KW-1133">Transmembrane helix</keyword>
<keyword evidence="4" id="KW-0472">Membrane</keyword>
<dbReference type="RefSeq" id="WP_338228403.1">
    <property type="nucleotide sequence ID" value="NZ_BTPE01000005.1"/>
</dbReference>
<keyword evidence="2 3" id="KW-0802">TPR repeat</keyword>
<feature type="transmembrane region" description="Helical" evidence="4">
    <location>
        <begin position="356"/>
        <end position="374"/>
    </location>
</feature>
<gene>
    <name evidence="5" type="ORF">Ataiwa_18700</name>
</gene>
<evidence type="ECO:0000256" key="3">
    <source>
        <dbReference type="PROSITE-ProRule" id="PRU00339"/>
    </source>
</evidence>
<feature type="transmembrane region" description="Helical" evidence="4">
    <location>
        <begin position="263"/>
        <end position="280"/>
    </location>
</feature>
<evidence type="ECO:0000256" key="1">
    <source>
        <dbReference type="ARBA" id="ARBA00022737"/>
    </source>
</evidence>
<keyword evidence="6" id="KW-1185">Reference proteome</keyword>
<dbReference type="Pfam" id="PF13424">
    <property type="entry name" value="TPR_12"/>
    <property type="match status" value="1"/>
</dbReference>
<dbReference type="InterPro" id="IPR011990">
    <property type="entry name" value="TPR-like_helical_dom_sf"/>
</dbReference>
<evidence type="ECO:0000256" key="4">
    <source>
        <dbReference type="SAM" id="Phobius"/>
    </source>
</evidence>
<evidence type="ECO:0000256" key="2">
    <source>
        <dbReference type="ARBA" id="ARBA00022803"/>
    </source>
</evidence>
<dbReference type="InterPro" id="IPR052346">
    <property type="entry name" value="O-mannosyl-transferase_TMTC"/>
</dbReference>
<accession>A0ABQ6Q077</accession>
<dbReference type="Pfam" id="PF07721">
    <property type="entry name" value="TPR_4"/>
    <property type="match status" value="1"/>
</dbReference>
<feature type="transmembrane region" description="Helical" evidence="4">
    <location>
        <begin position="92"/>
        <end position="113"/>
    </location>
</feature>
<comment type="caution">
    <text evidence="5">The sequence shown here is derived from an EMBL/GenBank/DDBJ whole genome shotgun (WGS) entry which is preliminary data.</text>
</comment>
<keyword evidence="4" id="KW-0812">Transmembrane</keyword>
<protein>
    <recommendedName>
        <fullName evidence="7">Tetratricopeptide repeat protein</fullName>
    </recommendedName>
</protein>
<dbReference type="InterPro" id="IPR019734">
    <property type="entry name" value="TPR_rpt"/>
</dbReference>
<feature type="transmembrane region" description="Helical" evidence="4">
    <location>
        <begin position="153"/>
        <end position="169"/>
    </location>
</feature>
<feature type="transmembrane region" description="Helical" evidence="4">
    <location>
        <begin position="386"/>
        <end position="405"/>
    </location>
</feature>
<dbReference type="PROSITE" id="PS50005">
    <property type="entry name" value="TPR"/>
    <property type="match status" value="2"/>
</dbReference>
<feature type="transmembrane region" description="Helical" evidence="4">
    <location>
        <begin position="181"/>
        <end position="210"/>
    </location>
</feature>
<feature type="transmembrane region" description="Helical" evidence="4">
    <location>
        <begin position="216"/>
        <end position="234"/>
    </location>
</feature>
<sequence>MKIKPWIWIVLVALLGTAVYIQSVDFDYTLDDGLYAKSNRVTTKGMENWTEVFKYGSMNFIEISPTNTGIYRPFTLLTFAIENELVGEFNPAVSHAINLLLYFGLLVIIGFLLEGISKVKNLPSLFPLLVLLLFALHPLHVEVVASAKSRDTLLSAVFAFGAILIWWKYQGQLKSYHWGVILILYFLSLISKEESIPLIALVGLLAYFFQGKNVPQAIYSALPFAGTAAVYLIIRSMILDSAGSVYDSYINSVMYMADGSERLATNFYIYLQYVKLLFFPHPLSWDYSFSQLTVQNFTNPIVWISIIFFGSLIYLAFKGFKSRSMLSFGLIFYFATFSIFANLVPALTIGSNMGERFMFVPSLAFAFVVVYLLFQLGQKLSPQKSPLIPLLILIPLLAGFTWKTWDRTQVWENNLTITRADVISAPKSWRTHTFYAEELRHIAGELKKENPDSAQTYFQEARKEYEIMFGILGKEMPVSQYLSTYAEVLINLGDSTQAVAVLEENIKKNPKAFYPLFQLGRFAFERGDFDEAEAQYLKALQADSPNLGPLYRNLGLTYSRKGEKEKAVEALEKSLKYWDDIQIRNALGFLYSELGQAEKAAQFLSTDNANSPEDVAFIQAVMKGNQALGKSDFRTALAEYQKILPIYEQVDGKTKFPTFYAAYAKSLLETGDTLNAKSNFLIAANEMKSNDPVVYTNLGTIAFLKDRDYAQSERYYKQAIDLNHPDLFSSYSNLGMAQIALRKEAAAAESFEQALQYGSSRPVLGNLYLLYRSLGNVEKSDFYLNKLNQGN</sequence>
<name>A0ABQ6Q077_9BACT</name>
<evidence type="ECO:0000313" key="5">
    <source>
        <dbReference type="EMBL" id="GMQ33598.1"/>
    </source>
</evidence>
<dbReference type="SMART" id="SM00028">
    <property type="entry name" value="TPR"/>
    <property type="match status" value="5"/>
</dbReference>
<dbReference type="Pfam" id="PF13432">
    <property type="entry name" value="TPR_16"/>
    <property type="match status" value="1"/>
</dbReference>
<dbReference type="InterPro" id="IPR011717">
    <property type="entry name" value="TPR-4"/>
</dbReference>
<evidence type="ECO:0000313" key="6">
    <source>
        <dbReference type="Proteomes" id="UP001307705"/>
    </source>
</evidence>
<feature type="transmembrane region" description="Helical" evidence="4">
    <location>
        <begin position="300"/>
        <end position="317"/>
    </location>
</feature>
<dbReference type="Gene3D" id="1.25.40.10">
    <property type="entry name" value="Tetratricopeptide repeat domain"/>
    <property type="match status" value="2"/>
</dbReference>
<feature type="repeat" description="TPR" evidence="3">
    <location>
        <begin position="548"/>
        <end position="581"/>
    </location>
</feature>
<dbReference type="PANTHER" id="PTHR44227">
    <property type="match status" value="1"/>
</dbReference>